<organism evidence="4 5">
    <name type="scientific">Dictyostelium purpureum</name>
    <name type="common">Slime mold</name>
    <dbReference type="NCBI Taxonomy" id="5786"/>
    <lineage>
        <taxon>Eukaryota</taxon>
        <taxon>Amoebozoa</taxon>
        <taxon>Evosea</taxon>
        <taxon>Eumycetozoa</taxon>
        <taxon>Dictyostelia</taxon>
        <taxon>Dictyosteliales</taxon>
        <taxon>Dictyosteliaceae</taxon>
        <taxon>Dictyostelium</taxon>
    </lineage>
</organism>
<dbReference type="OrthoDB" id="2735536at2759"/>
<comment type="similarity">
    <text evidence="2">Belongs to the 3-beta-HSD family.</text>
</comment>
<evidence type="ECO:0000256" key="1">
    <source>
        <dbReference type="ARBA" id="ARBA00023002"/>
    </source>
</evidence>
<dbReference type="VEuPathDB" id="AmoebaDB:DICPUDRAFT_92755"/>
<dbReference type="Gene3D" id="3.40.50.720">
    <property type="entry name" value="NAD(P)-binding Rossmann-like Domain"/>
    <property type="match status" value="1"/>
</dbReference>
<dbReference type="PANTHER" id="PTHR10366:SF564">
    <property type="entry name" value="STEROL-4-ALPHA-CARBOXYLATE 3-DEHYDROGENASE, DECARBOXYLATING"/>
    <property type="match status" value="1"/>
</dbReference>
<dbReference type="STRING" id="5786.F0ZWQ3"/>
<accession>F0ZWQ3</accession>
<evidence type="ECO:0000313" key="4">
    <source>
        <dbReference type="EMBL" id="EGC31623.1"/>
    </source>
</evidence>
<dbReference type="RefSeq" id="XP_003291851.1">
    <property type="nucleotide sequence ID" value="XM_003291803.1"/>
</dbReference>
<protein>
    <recommendedName>
        <fullName evidence="3">3-beta hydroxysteroid dehydrogenase/isomerase domain-containing protein</fullName>
    </recommendedName>
</protein>
<gene>
    <name evidence="4" type="ORF">DICPUDRAFT_92755</name>
</gene>
<feature type="domain" description="3-beta hydroxysteroid dehydrogenase/isomerase" evidence="3">
    <location>
        <begin position="7"/>
        <end position="173"/>
    </location>
</feature>
<dbReference type="InterPro" id="IPR002225">
    <property type="entry name" value="3Beta_OHSteriod_DH/Estase"/>
</dbReference>
<name>F0ZWQ3_DICPU</name>
<evidence type="ECO:0000259" key="3">
    <source>
        <dbReference type="Pfam" id="PF01073"/>
    </source>
</evidence>
<dbReference type="InParanoid" id="F0ZWQ3"/>
<dbReference type="Proteomes" id="UP000001064">
    <property type="component" value="Unassembled WGS sequence"/>
</dbReference>
<dbReference type="KEGG" id="dpp:DICPUDRAFT_92755"/>
<dbReference type="GO" id="GO:0016616">
    <property type="term" value="F:oxidoreductase activity, acting on the CH-OH group of donors, NAD or NADP as acceptor"/>
    <property type="evidence" value="ECO:0007669"/>
    <property type="project" value="InterPro"/>
</dbReference>
<keyword evidence="5" id="KW-1185">Reference proteome</keyword>
<dbReference type="SUPFAM" id="SSF51735">
    <property type="entry name" value="NAD(P)-binding Rossmann-fold domains"/>
    <property type="match status" value="1"/>
</dbReference>
<reference evidence="5" key="1">
    <citation type="journal article" date="2011" name="Genome Biol.">
        <title>Comparative genomics of the social amoebae Dictyostelium discoideum and Dictyostelium purpureum.</title>
        <authorList>
            <consortium name="US DOE Joint Genome Institute (JGI-PGF)"/>
            <person name="Sucgang R."/>
            <person name="Kuo A."/>
            <person name="Tian X."/>
            <person name="Salerno W."/>
            <person name="Parikh A."/>
            <person name="Feasley C.L."/>
            <person name="Dalin E."/>
            <person name="Tu H."/>
            <person name="Huang E."/>
            <person name="Barry K."/>
            <person name="Lindquist E."/>
            <person name="Shapiro H."/>
            <person name="Bruce D."/>
            <person name="Schmutz J."/>
            <person name="Salamov A."/>
            <person name="Fey P."/>
            <person name="Gaudet P."/>
            <person name="Anjard C."/>
            <person name="Babu M.M."/>
            <person name="Basu S."/>
            <person name="Bushmanova Y."/>
            <person name="van der Wel H."/>
            <person name="Katoh-Kurasawa M."/>
            <person name="Dinh C."/>
            <person name="Coutinho P.M."/>
            <person name="Saito T."/>
            <person name="Elias M."/>
            <person name="Schaap P."/>
            <person name="Kay R.R."/>
            <person name="Henrissat B."/>
            <person name="Eichinger L."/>
            <person name="Rivero F."/>
            <person name="Putnam N.H."/>
            <person name="West C.M."/>
            <person name="Loomis W.F."/>
            <person name="Chisholm R.L."/>
            <person name="Shaulsky G."/>
            <person name="Strassmann J.E."/>
            <person name="Queller D.C."/>
            <person name="Kuspa A."/>
            <person name="Grigoriev I.V."/>
        </authorList>
    </citation>
    <scope>NUCLEOTIDE SEQUENCE [LARGE SCALE GENOMIC DNA]</scope>
    <source>
        <strain evidence="5">QSDP1</strain>
    </source>
</reference>
<dbReference type="eggNOG" id="KOG1502">
    <property type="taxonomic scope" value="Eukaryota"/>
</dbReference>
<dbReference type="Pfam" id="PF01073">
    <property type="entry name" value="3Beta_HSD"/>
    <property type="match status" value="1"/>
</dbReference>
<dbReference type="InterPro" id="IPR036291">
    <property type="entry name" value="NAD(P)-bd_dom_sf"/>
</dbReference>
<dbReference type="EMBL" id="GL871241">
    <property type="protein sequence ID" value="EGC31623.1"/>
    <property type="molecule type" value="Genomic_DNA"/>
</dbReference>
<keyword evidence="1 2" id="KW-0560">Oxidoreductase</keyword>
<sequence length="340" mass="38506">MELKKVVVSGSNGFIGSSLVKELLLLKKYLVVGLVRDKNQFEKFNFLKDLEGADERLLIEECGDLGSGYNFECYNNCFKGAYAVFHTASPFVLYPDDIYNDLFKPAIEGNLNLLKAALNNQSTIKKVIMISSTATIVNELQVQEVFTNEDWFDGKGLPFQYVESKYLSEKACIDFVAAHQDEIKFEVIRINPPLITGAPIDNFPSNSCSFFLNNLKEIIADKTQDPMYYCRTIVMADIKDAVKYFINALESKQSLHMERILVGDSNRSRSFKEVSDTIKSQFPSLIITQNIFSDQTLPKMPHYTLVSKGSKLINESLTPFTKSINDSVNYLINKQIIKLN</sequence>
<dbReference type="AlphaFoldDB" id="F0ZWQ3"/>
<dbReference type="PANTHER" id="PTHR10366">
    <property type="entry name" value="NAD DEPENDENT EPIMERASE/DEHYDRATASE"/>
    <property type="match status" value="1"/>
</dbReference>
<dbReference type="InterPro" id="IPR050425">
    <property type="entry name" value="NAD(P)_dehydrat-like"/>
</dbReference>
<proteinExistence type="inferred from homology"/>
<evidence type="ECO:0000256" key="2">
    <source>
        <dbReference type="RuleBase" id="RU004475"/>
    </source>
</evidence>
<evidence type="ECO:0000313" key="5">
    <source>
        <dbReference type="Proteomes" id="UP000001064"/>
    </source>
</evidence>
<dbReference type="GeneID" id="10505594"/>
<dbReference type="GO" id="GO:0006694">
    <property type="term" value="P:steroid biosynthetic process"/>
    <property type="evidence" value="ECO:0007669"/>
    <property type="project" value="InterPro"/>
</dbReference>